<comment type="caution">
    <text evidence="1">The sequence shown here is derived from an EMBL/GenBank/DDBJ whole genome shotgun (WGS) entry which is preliminary data.</text>
</comment>
<feature type="non-terminal residue" evidence="1">
    <location>
        <position position="1"/>
    </location>
</feature>
<organism evidence="1">
    <name type="scientific">Listeria seeligeri FSL N1-067</name>
    <dbReference type="NCBI Taxonomy" id="702453"/>
    <lineage>
        <taxon>Bacteria</taxon>
        <taxon>Bacillati</taxon>
        <taxon>Bacillota</taxon>
        <taxon>Bacilli</taxon>
        <taxon>Bacillales</taxon>
        <taxon>Listeriaceae</taxon>
        <taxon>Listeria</taxon>
    </lineage>
</organism>
<sequence>VTPCIGVLGKQGTLPENSNKKPPKFSFRWLTSRYCTKYASAISITKKTMDRTMVVRCKISSSPLAFCLPNNCSAPPEMAPDKPALLPG</sequence>
<protein>
    <submittedName>
        <fullName evidence="1">Putative chromosome-associated kinesin</fullName>
    </submittedName>
</protein>
<gene>
    <name evidence="1" type="ORF">NT03LS_2746a</name>
</gene>
<dbReference type="Proteomes" id="UP000004302">
    <property type="component" value="Chromosome"/>
</dbReference>
<accession>E3ZT96</accession>
<dbReference type="EMBL" id="ADXJ01000895">
    <property type="protein sequence ID" value="EFR99150.1"/>
    <property type="molecule type" value="Genomic_DNA"/>
</dbReference>
<name>E3ZT96_LISSE</name>
<dbReference type="AlphaFoldDB" id="E3ZT96"/>
<evidence type="ECO:0000313" key="1">
    <source>
        <dbReference type="EMBL" id="EFR99150.1"/>
    </source>
</evidence>
<reference evidence="1" key="1">
    <citation type="journal article" date="2010" name="Microbiol. Resour. Announc.">
        <title>Comparative genomics of the bacterial genus Listeria: Genome evolution is characterized by limited gene acquisition and limited gene loss.</title>
        <authorList>
            <person name="den Bakker H.C."/>
            <person name="Cummings C.A."/>
            <person name="Ferreira V."/>
            <person name="Vatta P."/>
            <person name="Orsi R.H."/>
            <person name="Degoricija L."/>
            <person name="Barker M."/>
            <person name="Petrauskene O."/>
            <person name="Furtado M.R."/>
            <person name="Wiedmann M."/>
        </authorList>
    </citation>
    <scope>NUCLEOTIDE SEQUENCE [LARGE SCALE GENOMIC DNA]</scope>
    <source>
        <strain evidence="1">FSL N1-067</strain>
    </source>
</reference>
<proteinExistence type="predicted"/>
<dbReference type="HOGENOM" id="CLU_2459975_0_0_9"/>